<accession>A0A655S0J7</accession>
<protein>
    <submittedName>
        <fullName evidence="1">Uncharacterized protein</fullName>
    </submittedName>
</protein>
<dbReference type="EMBL" id="CWOW01000028">
    <property type="protein sequence ID" value="CSB13441.1"/>
    <property type="molecule type" value="Genomic_DNA"/>
</dbReference>
<sequence length="46" mass="4951">MHDAVFLTSPLSIQGLSPWSFDAQWATEFTVVMTANSSVLGIALPL</sequence>
<dbReference type="AlphaFoldDB" id="A0A655S0J7"/>
<dbReference type="Proteomes" id="UP000044806">
    <property type="component" value="Unassembled WGS sequence"/>
</dbReference>
<gene>
    <name evidence="1" type="ORF">ERS013165_03511</name>
</gene>
<evidence type="ECO:0000313" key="1">
    <source>
        <dbReference type="EMBL" id="CSB13441.1"/>
    </source>
</evidence>
<name>A0A655S0J7_VIBCL</name>
<evidence type="ECO:0000313" key="2">
    <source>
        <dbReference type="Proteomes" id="UP000044806"/>
    </source>
</evidence>
<proteinExistence type="predicted"/>
<organism evidence="1 2">
    <name type="scientific">Vibrio cholerae</name>
    <dbReference type="NCBI Taxonomy" id="666"/>
    <lineage>
        <taxon>Bacteria</taxon>
        <taxon>Pseudomonadati</taxon>
        <taxon>Pseudomonadota</taxon>
        <taxon>Gammaproteobacteria</taxon>
        <taxon>Vibrionales</taxon>
        <taxon>Vibrionaceae</taxon>
        <taxon>Vibrio</taxon>
    </lineage>
</organism>
<reference evidence="1 2" key="1">
    <citation type="submission" date="2015-07" db="EMBL/GenBank/DDBJ databases">
        <authorList>
            <consortium name="Pathogen Informatics"/>
        </authorList>
    </citation>
    <scope>NUCLEOTIDE SEQUENCE [LARGE SCALE GENOMIC DNA]</scope>
    <source>
        <strain evidence="1 2">A51</strain>
    </source>
</reference>